<keyword evidence="3" id="KW-1185">Reference proteome</keyword>
<feature type="compositionally biased region" description="Low complexity" evidence="1">
    <location>
        <begin position="407"/>
        <end position="420"/>
    </location>
</feature>
<organism evidence="2 3">
    <name type="scientific">Coemansia erecta</name>
    <dbReference type="NCBI Taxonomy" id="147472"/>
    <lineage>
        <taxon>Eukaryota</taxon>
        <taxon>Fungi</taxon>
        <taxon>Fungi incertae sedis</taxon>
        <taxon>Zoopagomycota</taxon>
        <taxon>Kickxellomycotina</taxon>
        <taxon>Kickxellomycetes</taxon>
        <taxon>Kickxellales</taxon>
        <taxon>Kickxellaceae</taxon>
        <taxon>Coemansia</taxon>
    </lineage>
</organism>
<comment type="caution">
    <text evidence="2">The sequence shown here is derived from an EMBL/GenBank/DDBJ whole genome shotgun (WGS) entry which is preliminary data.</text>
</comment>
<reference evidence="2" key="1">
    <citation type="submission" date="2022-07" db="EMBL/GenBank/DDBJ databases">
        <title>Phylogenomic reconstructions and comparative analyses of Kickxellomycotina fungi.</title>
        <authorList>
            <person name="Reynolds N.K."/>
            <person name="Stajich J.E."/>
            <person name="Barry K."/>
            <person name="Grigoriev I.V."/>
            <person name="Crous P."/>
            <person name="Smith M.E."/>
        </authorList>
    </citation>
    <scope>NUCLEOTIDE SEQUENCE</scope>
    <source>
        <strain evidence="2">NBRC 32514</strain>
    </source>
</reference>
<protein>
    <submittedName>
        <fullName evidence="2">Uncharacterized protein</fullName>
    </submittedName>
</protein>
<feature type="compositionally biased region" description="Basic and acidic residues" evidence="1">
    <location>
        <begin position="351"/>
        <end position="391"/>
    </location>
</feature>
<feature type="compositionally biased region" description="Low complexity" evidence="1">
    <location>
        <begin position="25"/>
        <end position="48"/>
    </location>
</feature>
<feature type="region of interest" description="Disordered" evidence="1">
    <location>
        <begin position="19"/>
        <end position="50"/>
    </location>
</feature>
<proteinExistence type="predicted"/>
<feature type="region of interest" description="Disordered" evidence="1">
    <location>
        <begin position="351"/>
        <end position="439"/>
    </location>
</feature>
<accession>A0A9W7Y2A9</accession>
<evidence type="ECO:0000256" key="1">
    <source>
        <dbReference type="SAM" id="MobiDB-lite"/>
    </source>
</evidence>
<dbReference type="EMBL" id="JANBOJ010000099">
    <property type="protein sequence ID" value="KAJ1722693.1"/>
    <property type="molecule type" value="Genomic_DNA"/>
</dbReference>
<name>A0A9W7Y2A9_9FUNG</name>
<evidence type="ECO:0000313" key="2">
    <source>
        <dbReference type="EMBL" id="KAJ1722693.1"/>
    </source>
</evidence>
<feature type="region of interest" description="Disordered" evidence="1">
    <location>
        <begin position="302"/>
        <end position="327"/>
    </location>
</feature>
<dbReference type="Proteomes" id="UP001149813">
    <property type="component" value="Unassembled WGS sequence"/>
</dbReference>
<gene>
    <name evidence="2" type="ORF">LPJ53_002906</name>
</gene>
<dbReference type="AlphaFoldDB" id="A0A9W7Y2A9"/>
<evidence type="ECO:0000313" key="3">
    <source>
        <dbReference type="Proteomes" id="UP001149813"/>
    </source>
</evidence>
<dbReference type="OrthoDB" id="5555179at2759"/>
<feature type="compositionally biased region" description="Acidic residues" evidence="1">
    <location>
        <begin position="428"/>
        <end position="439"/>
    </location>
</feature>
<sequence length="533" mass="58070">MEIAGNDLTRILSALQGMSTAPELARPQQSPQLPQQQGPQPAPAQRRQSVWAVPASVGSDLARGTTLSNIAAMWDNLDEVQKLNVVFGMVHVGVGKVHDKQAAETISKLALNDATSDWVRIVGGLLGPVGSTGDMRSPDELAKTTRDEIEHAIAQIAEAVKGGAPGLLTTPALTYMEHPNASAALCNMYGVKPKAEKLSQIAEAAAAGKDKETDFVDLFGDEDDTGNVDEAGPALVLHTKESHAVNHVARMSLLQAAMNTRKPSIVPGVPGGRAGPGVTRLSIPTKRAGPVSGKVEFLTQRRRAAPTNTALPPPTLPQPRLSASSEPKKIQMLDLSASMLNGRERLLEENKAKKAREREERAQRQKAEAAERKRKREEARENKQAANESKRARARKTQASEDEYGESGEASSSEGEALSAQLTRPQEEPEEPIVLDEPEEPREYMVFNGGENPQVQAVYNHTNALSDIDRLRMYCFFTNQAPPEGTLPKLEVVLNERIVDDPSRPGGSIKEMMIFHADFNEGVWRKVRRNRKM</sequence>